<sequence>MSAHCSVLSPAVHSDSSAKAGMTALADAAVKEVSEGRISEQPCHARSWRRPTELGKEPGVLWEEQHVVRGVGVEVEQALGKGVATLRGLSASTPS</sequence>
<comment type="caution">
    <text evidence="2">The sequence shown here is derived from an EMBL/GenBank/DDBJ whole genome shotgun (WGS) entry which is preliminary data.</text>
</comment>
<evidence type="ECO:0000256" key="1">
    <source>
        <dbReference type="SAM" id="MobiDB-lite"/>
    </source>
</evidence>
<evidence type="ECO:0000313" key="2">
    <source>
        <dbReference type="EMBL" id="KAG9328181.1"/>
    </source>
</evidence>
<proteinExistence type="predicted"/>
<dbReference type="EMBL" id="JAFBMS010002592">
    <property type="protein sequence ID" value="KAG9328181.1"/>
    <property type="molecule type" value="Genomic_DNA"/>
</dbReference>
<name>A0A8T2MQL6_9TELE</name>
<accession>A0A8T2MQL6</accession>
<dbReference type="Proteomes" id="UP000824540">
    <property type="component" value="Unassembled WGS sequence"/>
</dbReference>
<keyword evidence="3" id="KW-1185">Reference proteome</keyword>
<feature type="region of interest" description="Disordered" evidence="1">
    <location>
        <begin position="1"/>
        <end position="20"/>
    </location>
</feature>
<organism evidence="2 3">
    <name type="scientific">Albula glossodonta</name>
    <name type="common">roundjaw bonefish</name>
    <dbReference type="NCBI Taxonomy" id="121402"/>
    <lineage>
        <taxon>Eukaryota</taxon>
        <taxon>Metazoa</taxon>
        <taxon>Chordata</taxon>
        <taxon>Craniata</taxon>
        <taxon>Vertebrata</taxon>
        <taxon>Euteleostomi</taxon>
        <taxon>Actinopterygii</taxon>
        <taxon>Neopterygii</taxon>
        <taxon>Teleostei</taxon>
        <taxon>Albuliformes</taxon>
        <taxon>Albulidae</taxon>
        <taxon>Albula</taxon>
    </lineage>
</organism>
<dbReference type="AlphaFoldDB" id="A0A8T2MQL6"/>
<gene>
    <name evidence="2" type="ORF">JZ751_015909</name>
</gene>
<protein>
    <submittedName>
        <fullName evidence="2">Uncharacterized protein</fullName>
    </submittedName>
</protein>
<reference evidence="2" key="1">
    <citation type="thesis" date="2021" institute="BYU ScholarsArchive" country="Provo, UT, USA">
        <title>Applications of and Algorithms for Genome Assembly and Genomic Analyses with an Emphasis on Marine Teleosts.</title>
        <authorList>
            <person name="Pickett B.D."/>
        </authorList>
    </citation>
    <scope>NUCLEOTIDE SEQUENCE</scope>
    <source>
        <strain evidence="2">HI-2016</strain>
    </source>
</reference>
<evidence type="ECO:0000313" key="3">
    <source>
        <dbReference type="Proteomes" id="UP000824540"/>
    </source>
</evidence>